<protein>
    <submittedName>
        <fullName evidence="2">Small multi-drug export protein</fullName>
    </submittedName>
</protein>
<sequence>MLQGYTEGVAELLRFLPSEVTVVLFAASPFLELRGAIPLAVGFYGMTPVRAFALGVLGNLLPVLPLLLLLGRVSNLLAYRYRAFERFFTWLFERTRENVEGRYRRYGAVALVPVVALPLPGTGAWTGCVAAFVFGIEPRYSLPAIVLGVVLSGVLVTTASAGVLSLV</sequence>
<dbReference type="Proteomes" id="UP001149411">
    <property type="component" value="Unassembled WGS sequence"/>
</dbReference>
<evidence type="ECO:0000313" key="2">
    <source>
        <dbReference type="EMBL" id="MCX2818607.1"/>
    </source>
</evidence>
<dbReference type="PANTHER" id="PTHR36007:SF2">
    <property type="entry name" value="TRANSPORT PROTEIN-RELATED"/>
    <property type="match status" value="1"/>
</dbReference>
<feature type="transmembrane region" description="Helical" evidence="1">
    <location>
        <begin position="51"/>
        <end position="70"/>
    </location>
</feature>
<accession>A0A9Q4C2C7</accession>
<feature type="transmembrane region" description="Helical" evidence="1">
    <location>
        <begin position="106"/>
        <end position="134"/>
    </location>
</feature>
<dbReference type="Pfam" id="PF06695">
    <property type="entry name" value="Sm_multidrug_ex"/>
    <property type="match status" value="1"/>
</dbReference>
<keyword evidence="1" id="KW-0812">Transmembrane</keyword>
<dbReference type="RefSeq" id="WP_266086449.1">
    <property type="nucleotide sequence ID" value="NZ_RKLV01000003.1"/>
</dbReference>
<keyword evidence="1" id="KW-1133">Transmembrane helix</keyword>
<keyword evidence="1" id="KW-0472">Membrane</keyword>
<name>A0A9Q4C2C7_9EURY</name>
<gene>
    <name evidence="2" type="ORF">EGH25_04475</name>
</gene>
<keyword evidence="3" id="KW-1185">Reference proteome</keyword>
<comment type="caution">
    <text evidence="2">The sequence shown here is derived from an EMBL/GenBank/DDBJ whole genome shotgun (WGS) entry which is preliminary data.</text>
</comment>
<proteinExistence type="predicted"/>
<feature type="transmembrane region" description="Helical" evidence="1">
    <location>
        <begin position="12"/>
        <end position="31"/>
    </location>
</feature>
<organism evidence="2 3">
    <name type="scientific">Halorutilus salinus</name>
    <dbReference type="NCBI Taxonomy" id="2487751"/>
    <lineage>
        <taxon>Archaea</taxon>
        <taxon>Methanobacteriati</taxon>
        <taxon>Methanobacteriota</taxon>
        <taxon>Stenosarchaea group</taxon>
        <taxon>Halobacteria</taxon>
        <taxon>Halorutilales</taxon>
        <taxon>Halorutilaceae</taxon>
        <taxon>Halorutilus</taxon>
    </lineage>
</organism>
<dbReference type="AlphaFoldDB" id="A0A9Q4C2C7"/>
<feature type="transmembrane region" description="Helical" evidence="1">
    <location>
        <begin position="140"/>
        <end position="166"/>
    </location>
</feature>
<dbReference type="PANTHER" id="PTHR36007">
    <property type="entry name" value="TRANSPORT PROTEIN-RELATED"/>
    <property type="match status" value="1"/>
</dbReference>
<reference evidence="2" key="1">
    <citation type="submission" date="2022-09" db="EMBL/GenBank/DDBJ databases">
        <title>Haloadaptaus new haloarchaeum isolated from saline soil.</title>
        <authorList>
            <person name="Duran-Viseras A."/>
            <person name="Sanchez-Porro C."/>
            <person name="Ventosa A."/>
        </authorList>
    </citation>
    <scope>NUCLEOTIDE SEQUENCE</scope>
    <source>
        <strain evidence="2">F3-133</strain>
    </source>
</reference>
<evidence type="ECO:0000256" key="1">
    <source>
        <dbReference type="SAM" id="Phobius"/>
    </source>
</evidence>
<evidence type="ECO:0000313" key="3">
    <source>
        <dbReference type="Proteomes" id="UP001149411"/>
    </source>
</evidence>
<dbReference type="InterPro" id="IPR009577">
    <property type="entry name" value="Sm_multidrug_ex"/>
</dbReference>
<dbReference type="EMBL" id="RKLV01000003">
    <property type="protein sequence ID" value="MCX2818607.1"/>
    <property type="molecule type" value="Genomic_DNA"/>
</dbReference>